<dbReference type="SUPFAM" id="SSF56796">
    <property type="entry name" value="Dehydroquinate synthase-like"/>
    <property type="match status" value="1"/>
</dbReference>
<evidence type="ECO:0000313" key="6">
    <source>
        <dbReference type="EMBL" id="RXJ04603.1"/>
    </source>
</evidence>
<evidence type="ECO:0000256" key="1">
    <source>
        <dbReference type="ARBA" id="ARBA00022723"/>
    </source>
</evidence>
<gene>
    <name evidence="6" type="ORF">DS745_04255</name>
</gene>
<dbReference type="GO" id="GO:0046872">
    <property type="term" value="F:metal ion binding"/>
    <property type="evidence" value="ECO:0007669"/>
    <property type="project" value="UniProtKB-KW"/>
</dbReference>
<feature type="binding site" evidence="4">
    <location>
        <position position="132"/>
    </location>
    <ligand>
        <name>NAD(+)</name>
        <dbReference type="ChEBI" id="CHEBI:57540"/>
    </ligand>
</feature>
<dbReference type="InterPro" id="IPR001670">
    <property type="entry name" value="ADH_Fe/GldA"/>
</dbReference>
<dbReference type="AlphaFoldDB" id="A0A4Q0VXW9"/>
<name>A0A4Q0VXW9_9BACI</name>
<feature type="domain" description="Alcohol dehydrogenase iron-type/glycerol dehydrogenase GldA" evidence="5">
    <location>
        <begin position="15"/>
        <end position="137"/>
    </location>
</feature>
<feature type="binding site" evidence="4">
    <location>
        <position position="128"/>
    </location>
    <ligand>
        <name>NAD(+)</name>
        <dbReference type="ChEBI" id="CHEBI:57540"/>
    </ligand>
</feature>
<proteinExistence type="predicted"/>
<dbReference type="PANTHER" id="PTHR43616:SF3">
    <property type="entry name" value="HYDROXYCARBOXYLATE DEHYDROGENASE A"/>
    <property type="match status" value="1"/>
</dbReference>
<keyword evidence="3" id="KW-0862">Zinc</keyword>
<accession>A0A4Q0VXW9</accession>
<feature type="binding site" evidence="4">
    <location>
        <begin position="95"/>
        <end position="99"/>
    </location>
    <ligand>
        <name>NAD(+)</name>
        <dbReference type="ChEBI" id="CHEBI:57540"/>
    </ligand>
</feature>
<dbReference type="PANTHER" id="PTHR43616">
    <property type="entry name" value="GLYCEROL DEHYDROGENASE"/>
    <property type="match status" value="1"/>
</dbReference>
<keyword evidence="7" id="KW-1185">Reference proteome</keyword>
<feature type="binding site" evidence="3">
    <location>
        <position position="172"/>
    </location>
    <ligand>
        <name>glycerol</name>
        <dbReference type="ChEBI" id="CHEBI:17754"/>
    </ligand>
</feature>
<reference evidence="6 7" key="1">
    <citation type="journal article" date="2019" name="Int. J. Syst. Evol. Microbiol.">
        <title>Anaerobacillus alkaliphilus sp. nov., a novel alkaliphilic and moderately halophilic bacterium.</title>
        <authorList>
            <person name="Borsodi A.K."/>
            <person name="Aszalos J.M."/>
            <person name="Bihari P."/>
            <person name="Nagy I."/>
            <person name="Schumann P."/>
            <person name="Sproer C."/>
            <person name="Kovacs A.L."/>
            <person name="Boka K."/>
            <person name="Dobosy P."/>
            <person name="Ovari M."/>
            <person name="Szili-Kovacs T."/>
            <person name="Toth E."/>
        </authorList>
    </citation>
    <scope>NUCLEOTIDE SEQUENCE [LARGE SCALE GENOMIC DNA]</scope>
    <source>
        <strain evidence="6 7">B16-10</strain>
    </source>
</reference>
<dbReference type="Gene3D" id="1.20.1090.10">
    <property type="entry name" value="Dehydroquinate synthase-like - alpha domain"/>
    <property type="match status" value="1"/>
</dbReference>
<dbReference type="Gene3D" id="3.40.50.1970">
    <property type="match status" value="1"/>
</dbReference>
<keyword evidence="4" id="KW-0520">NAD</keyword>
<evidence type="ECO:0000256" key="3">
    <source>
        <dbReference type="PIRSR" id="PIRSR000112-1"/>
    </source>
</evidence>
<comment type="cofactor">
    <cofactor evidence="3">
        <name>Zn(2+)</name>
        <dbReference type="ChEBI" id="CHEBI:29105"/>
    </cofactor>
    <text evidence="3">Binds 1 zinc ion per subunit.</text>
</comment>
<feature type="binding site" evidence="3">
    <location>
        <position position="273"/>
    </location>
    <ligand>
        <name>glycerol</name>
        <dbReference type="ChEBI" id="CHEBI:17754"/>
    </ligand>
</feature>
<keyword evidence="2" id="KW-0560">Oxidoreductase</keyword>
<dbReference type="InterPro" id="IPR016205">
    <property type="entry name" value="Glycerol_DH"/>
</dbReference>
<dbReference type="CDD" id="cd08172">
    <property type="entry name" value="GlyDH-like"/>
    <property type="match status" value="1"/>
</dbReference>
<keyword evidence="1 3" id="KW-0479">Metal-binding</keyword>
<sequence>MGECMMQAIQVQAGPSVYQCEEDVLLSLEEKLLKYGFRNVLVIHGEKSWKAVEPYFPAFKELVATFVPYSGHCSENEIDRVAEHQADVIVGIGGGTVLDLTKAVANKIGKDAVLIPTLAATCAAWTPLSVIYDDQDRFVRFEVFPRANLLVLIEPRVLLTSPPEYLRAGIADTLAKWYEARALTEQLETKRVSIELAVNTAKLCKDVLLEHGAAAIEALNKGVSNHSFIQVIETNILAGGLVGSLGDRYGRIAAAHSVHNALTQFEETHHLLHGEKVAYGILVQLALEKRVDELVELQPYYHELQLPYLFTHLKLDFESLETKQKIAEWTLKKGESIHMMGQYFTEEDIILALETVEETLKKLLKGRYST</sequence>
<organism evidence="6 7">
    <name type="scientific">Anaerobacillus alkaliphilus</name>
    <dbReference type="NCBI Taxonomy" id="1548597"/>
    <lineage>
        <taxon>Bacteria</taxon>
        <taxon>Bacillati</taxon>
        <taxon>Bacillota</taxon>
        <taxon>Bacilli</taxon>
        <taxon>Bacillales</taxon>
        <taxon>Bacillaceae</taxon>
        <taxon>Anaerobacillus</taxon>
    </lineage>
</organism>
<evidence type="ECO:0000256" key="2">
    <source>
        <dbReference type="ARBA" id="ARBA00023002"/>
    </source>
</evidence>
<dbReference type="EMBL" id="QOUX01000001">
    <property type="protein sequence ID" value="RXJ04603.1"/>
    <property type="molecule type" value="Genomic_DNA"/>
</dbReference>
<feature type="binding site" evidence="4">
    <location>
        <position position="126"/>
    </location>
    <ligand>
        <name>NAD(+)</name>
        <dbReference type="ChEBI" id="CHEBI:57540"/>
    </ligand>
</feature>
<evidence type="ECO:0000313" key="7">
    <source>
        <dbReference type="Proteomes" id="UP000290649"/>
    </source>
</evidence>
<evidence type="ECO:0000256" key="4">
    <source>
        <dbReference type="PIRSR" id="PIRSR000112-3"/>
    </source>
</evidence>
<evidence type="ECO:0000259" key="5">
    <source>
        <dbReference type="Pfam" id="PF00465"/>
    </source>
</evidence>
<dbReference type="GO" id="GO:0016614">
    <property type="term" value="F:oxidoreductase activity, acting on CH-OH group of donors"/>
    <property type="evidence" value="ECO:0007669"/>
    <property type="project" value="InterPro"/>
</dbReference>
<dbReference type="PIRSF" id="PIRSF000112">
    <property type="entry name" value="Glycerol_dehydrogenase"/>
    <property type="match status" value="1"/>
</dbReference>
<protein>
    <submittedName>
        <fullName evidence="6">Iron-containing alcohol dehydrogenase family protein</fullName>
    </submittedName>
</protein>
<comment type="caution">
    <text evidence="6">The sequence shown here is derived from an EMBL/GenBank/DDBJ whole genome shotgun (WGS) entry which is preliminary data.</text>
</comment>
<dbReference type="OrthoDB" id="5198708at2"/>
<dbReference type="Proteomes" id="UP000290649">
    <property type="component" value="Unassembled WGS sequence"/>
</dbReference>
<feature type="binding site" evidence="3">
    <location>
        <position position="256"/>
    </location>
    <ligand>
        <name>glycerol</name>
        <dbReference type="ChEBI" id="CHEBI:17754"/>
    </ligand>
</feature>
<dbReference type="Pfam" id="PF00465">
    <property type="entry name" value="Fe-ADH"/>
    <property type="match status" value="1"/>
</dbReference>